<accession>A0AAW9E5Y9</accession>
<dbReference type="AlphaFoldDB" id="A0AAW9E5Y9"/>
<dbReference type="GeneID" id="93310275"/>
<dbReference type="RefSeq" id="WP_015368402.1">
    <property type="nucleotide sequence ID" value="NZ_CABGWN010000005.1"/>
</dbReference>
<dbReference type="EMBL" id="JAWZZT010000010">
    <property type="protein sequence ID" value="MDX7015456.1"/>
    <property type="molecule type" value="Genomic_DNA"/>
</dbReference>
<comment type="caution">
    <text evidence="1">The sequence shown here is derived from an EMBL/GenBank/DDBJ whole genome shotgun (WGS) entry which is preliminary data.</text>
</comment>
<dbReference type="Proteomes" id="UP001279012">
    <property type="component" value="Unassembled WGS sequence"/>
</dbReference>
<reference evidence="1" key="1">
    <citation type="submission" date="2023-11" db="EMBL/GenBank/DDBJ databases">
        <title>Detection of rare carbapenemases in Enterobacterales - comparison of two colorimetric and two CIM-based carbapenemase assays.</title>
        <authorList>
            <person name="Schaffarczyk L."/>
            <person name="Noster J."/>
            <person name="Stelzer Y."/>
            <person name="Sattler J."/>
            <person name="Gatermann S."/>
            <person name="Hamprecht A."/>
        </authorList>
    </citation>
    <scope>NUCLEOTIDE SEQUENCE</scope>
    <source>
        <strain evidence="1">CIM-Cont-037</strain>
    </source>
</reference>
<gene>
    <name evidence="1" type="ORF">SJ059_13435</name>
</gene>
<proteinExistence type="predicted"/>
<name>A0AAW9E5Y9_KLEAE</name>
<sequence>MQKLLHQWRWLKFEPRHTFTTSLESAIFTAIHPFFFPFELSKMHPGTFSKQKINK</sequence>
<organism evidence="1 2">
    <name type="scientific">Klebsiella aerogenes</name>
    <name type="common">Enterobacter aerogenes</name>
    <dbReference type="NCBI Taxonomy" id="548"/>
    <lineage>
        <taxon>Bacteria</taxon>
        <taxon>Pseudomonadati</taxon>
        <taxon>Pseudomonadota</taxon>
        <taxon>Gammaproteobacteria</taxon>
        <taxon>Enterobacterales</taxon>
        <taxon>Enterobacteriaceae</taxon>
        <taxon>Klebsiella/Raoultella group</taxon>
        <taxon>Klebsiella</taxon>
    </lineage>
</organism>
<protein>
    <submittedName>
        <fullName evidence="1">Uncharacterized protein</fullName>
    </submittedName>
</protein>
<evidence type="ECO:0000313" key="2">
    <source>
        <dbReference type="Proteomes" id="UP001279012"/>
    </source>
</evidence>
<evidence type="ECO:0000313" key="1">
    <source>
        <dbReference type="EMBL" id="MDX7015456.1"/>
    </source>
</evidence>